<protein>
    <recommendedName>
        <fullName evidence="3">OmpA-like domain-containing protein</fullName>
    </recommendedName>
</protein>
<proteinExistence type="predicted"/>
<reference evidence="1 2" key="1">
    <citation type="submission" date="2020-05" db="EMBL/GenBank/DDBJ databases">
        <title>Distinct polysaccharide utilization as determinants for interspecies competition between intestinal Prevotella spp.</title>
        <authorList>
            <person name="Galvez E.J.C."/>
            <person name="Iljazovic A."/>
            <person name="Strowig T."/>
        </authorList>
    </citation>
    <scope>NUCLEOTIDE SEQUENCE [LARGE SCALE GENOMIC DNA]</scope>
    <source>
        <strain evidence="1 2">PMUR</strain>
    </source>
</reference>
<organism evidence="1 2">
    <name type="scientific">Xylanibacter muris</name>
    <dbReference type="NCBI Taxonomy" id="2736290"/>
    <lineage>
        <taxon>Bacteria</taxon>
        <taxon>Pseudomonadati</taxon>
        <taxon>Bacteroidota</taxon>
        <taxon>Bacteroidia</taxon>
        <taxon>Bacteroidales</taxon>
        <taxon>Prevotellaceae</taxon>
        <taxon>Xylanibacter</taxon>
    </lineage>
</organism>
<keyword evidence="2" id="KW-1185">Reference proteome</keyword>
<sequence length="851" mass="98376">MPVSAQDEDDDPDMETVTFYLTLKDNRTGKGEPVSVEYIVLKSEKAANTLKSKLNNVLSDEETGKDVEALTKLLKKEKITFKKANTGSFKVRGFIGDAVLVLPNRERKLLDVFTIKKGRKEIRKMFVDTSVQHLKNVDIVKVITDTSKFEKVPPIDLGDRVIFNININLPAGYVKDDSRLIVQPVAIDCQTDDTVAYLNPIVFEGERYHRLQDKRFAFDYKKNDSLSRGYDSVNVLRSQTNFVYKESVTFRKPDVKKNYKGIYYTILEDYHHPYWTNGGEGTGSCLAYKPFKFMDFSVALKEQPISEEFMEPAEENYMRKNTKLSLKFKVGKDVLTNDSVNDLERNKLIAELRSYGSNLRVVNIQGGASPDGMLSSNTELARKRSAMAIRMIRGYLPGDVHINQKHPLVYTWEDVVAELQRRGTSAEIMEMVNNTISGTKPEQVNIKLRNMPFYEKEILPVLENQRIMTVDYRYELQHIMNAEEAVDAYYAKKRELLAGKERFSNGDYYNLFATIADSTELDTVTMLAYKHIISQQAYERTKLAPYVCNRMALLKIRSGTPDVEILKPFIYFGKKAGYSPTDMNGEAIMVYNRPEIVLTQAVNYFQMQKLDTAMYLLNMVPGRAETKVIRHFLNFQMYYLKDMLGQLENPEQRRLLKEAEAYVMESDENKAILYTELRKYSSRSREEIERYVDMLGDDNPKKWYLKGILWSDEAGTEPALQLGLGNDGFRILTEEEENAMMIHDQIGYKVYEKAKEKYLNEHNGDTSLTTDNDAPHFLAYFQHSFDLEPSYKRLYFNEGNIDEKMRERHPYRKKDIQKYRDKFRLIMAARDANAEHSDTGMETAGNENAVR</sequence>
<comment type="caution">
    <text evidence="1">The sequence shown here is derived from an EMBL/GenBank/DDBJ whole genome shotgun (WGS) entry which is preliminary data.</text>
</comment>
<evidence type="ECO:0008006" key="3">
    <source>
        <dbReference type="Google" id="ProtNLM"/>
    </source>
</evidence>
<dbReference type="Proteomes" id="UP000714420">
    <property type="component" value="Unassembled WGS sequence"/>
</dbReference>
<name>A0ABX2ANI6_9BACT</name>
<gene>
    <name evidence="1" type="ORF">HPS56_09145</name>
</gene>
<evidence type="ECO:0000313" key="1">
    <source>
        <dbReference type="EMBL" id="NPD92503.1"/>
    </source>
</evidence>
<dbReference type="EMBL" id="JABKKF010000008">
    <property type="protein sequence ID" value="NPD92503.1"/>
    <property type="molecule type" value="Genomic_DNA"/>
</dbReference>
<accession>A0ABX2ANI6</accession>
<evidence type="ECO:0000313" key="2">
    <source>
        <dbReference type="Proteomes" id="UP000714420"/>
    </source>
</evidence>
<dbReference type="RefSeq" id="WP_172275835.1">
    <property type="nucleotide sequence ID" value="NZ_CASGMU010000008.1"/>
</dbReference>